<comment type="caution">
    <text evidence="1">The sequence shown here is derived from an EMBL/GenBank/DDBJ whole genome shotgun (WGS) entry which is preliminary data.</text>
</comment>
<sequence length="138" mass="14527">MAEHQPRHVPRAIAYPTIDYTHRGDGAEAAADPQKDFLAREFKTQLVHHLCTGWIRCGAETSGAKPIWTSKQGVIGTAAEGPSAAAAATEGPSGAAVLPPGPRLQLGTRPHSCAMSRRMGVSRWAGRFSPVECAASSV</sequence>
<evidence type="ECO:0000313" key="2">
    <source>
        <dbReference type="Proteomes" id="UP000747110"/>
    </source>
</evidence>
<protein>
    <submittedName>
        <fullName evidence="1">Uncharacterized protein</fullName>
    </submittedName>
</protein>
<organism evidence="1 2">
    <name type="scientific">Volvox reticuliferus</name>
    <dbReference type="NCBI Taxonomy" id="1737510"/>
    <lineage>
        <taxon>Eukaryota</taxon>
        <taxon>Viridiplantae</taxon>
        <taxon>Chlorophyta</taxon>
        <taxon>core chlorophytes</taxon>
        <taxon>Chlorophyceae</taxon>
        <taxon>CS clade</taxon>
        <taxon>Chlamydomonadales</taxon>
        <taxon>Volvocaceae</taxon>
        <taxon>Volvox</taxon>
    </lineage>
</organism>
<proteinExistence type="predicted"/>
<keyword evidence="2" id="KW-1185">Reference proteome</keyword>
<accession>A0A8J4C2P9</accession>
<evidence type="ECO:0000313" key="1">
    <source>
        <dbReference type="EMBL" id="GIL74308.1"/>
    </source>
</evidence>
<dbReference type="AlphaFoldDB" id="A0A8J4C2P9"/>
<gene>
    <name evidence="1" type="ORF">Vretifemale_4364</name>
</gene>
<reference evidence="1" key="1">
    <citation type="journal article" date="2021" name="Proc. Natl. Acad. Sci. U.S.A.">
        <title>Three genomes in the algal genus Volvox reveal the fate of a haploid sex-determining region after a transition to homothallism.</title>
        <authorList>
            <person name="Yamamoto K."/>
            <person name="Hamaji T."/>
            <person name="Kawai-Toyooka H."/>
            <person name="Matsuzaki R."/>
            <person name="Takahashi F."/>
            <person name="Nishimura Y."/>
            <person name="Kawachi M."/>
            <person name="Noguchi H."/>
            <person name="Minakuchi Y."/>
            <person name="Umen J.G."/>
            <person name="Toyoda A."/>
            <person name="Nozaki H."/>
        </authorList>
    </citation>
    <scope>NUCLEOTIDE SEQUENCE</scope>
    <source>
        <strain evidence="1">NIES-3786</strain>
    </source>
</reference>
<name>A0A8J4C2P9_9CHLO</name>
<dbReference type="Proteomes" id="UP000747110">
    <property type="component" value="Unassembled WGS sequence"/>
</dbReference>
<dbReference type="EMBL" id="BNCP01000006">
    <property type="protein sequence ID" value="GIL74308.1"/>
    <property type="molecule type" value="Genomic_DNA"/>
</dbReference>